<evidence type="ECO:0000313" key="3">
    <source>
        <dbReference type="Proteomes" id="UP000800039"/>
    </source>
</evidence>
<protein>
    <submittedName>
        <fullName evidence="2">Uncharacterized protein</fullName>
    </submittedName>
</protein>
<feature type="compositionally biased region" description="Basic and acidic residues" evidence="1">
    <location>
        <begin position="55"/>
        <end position="66"/>
    </location>
</feature>
<reference evidence="2" key="1">
    <citation type="submission" date="2020-01" db="EMBL/GenBank/DDBJ databases">
        <authorList>
            <consortium name="DOE Joint Genome Institute"/>
            <person name="Haridas S."/>
            <person name="Albert R."/>
            <person name="Binder M."/>
            <person name="Bloem J."/>
            <person name="Labutti K."/>
            <person name="Salamov A."/>
            <person name="Andreopoulos B."/>
            <person name="Baker S.E."/>
            <person name="Barry K."/>
            <person name="Bills G."/>
            <person name="Bluhm B.H."/>
            <person name="Cannon C."/>
            <person name="Castanera R."/>
            <person name="Culley D.E."/>
            <person name="Daum C."/>
            <person name="Ezra D."/>
            <person name="Gonzalez J.B."/>
            <person name="Henrissat B."/>
            <person name="Kuo A."/>
            <person name="Liang C."/>
            <person name="Lipzen A."/>
            <person name="Lutzoni F."/>
            <person name="Magnuson J."/>
            <person name="Mondo S."/>
            <person name="Nolan M."/>
            <person name="Ohm R."/>
            <person name="Pangilinan J."/>
            <person name="Park H.-J."/>
            <person name="Ramirez L."/>
            <person name="Alfaro M."/>
            <person name="Sun H."/>
            <person name="Tritt A."/>
            <person name="Yoshinaga Y."/>
            <person name="Zwiers L.-H."/>
            <person name="Turgeon B.G."/>
            <person name="Goodwin S.B."/>
            <person name="Spatafora J.W."/>
            <person name="Crous P.W."/>
            <person name="Grigoriev I.V."/>
        </authorList>
    </citation>
    <scope>NUCLEOTIDE SEQUENCE</scope>
    <source>
        <strain evidence="2">CBS 394.84</strain>
    </source>
</reference>
<comment type="caution">
    <text evidence="2">The sequence shown here is derived from an EMBL/GenBank/DDBJ whole genome shotgun (WGS) entry which is preliminary data.</text>
</comment>
<name>A0A9P4G8T5_9PLEO</name>
<feature type="compositionally biased region" description="Polar residues" evidence="1">
    <location>
        <begin position="23"/>
        <end position="41"/>
    </location>
</feature>
<dbReference type="RefSeq" id="XP_040783642.1">
    <property type="nucleotide sequence ID" value="XM_040936217.1"/>
</dbReference>
<dbReference type="EMBL" id="ML976619">
    <property type="protein sequence ID" value="KAF1841079.1"/>
    <property type="molecule type" value="Genomic_DNA"/>
</dbReference>
<evidence type="ECO:0000313" key="2">
    <source>
        <dbReference type="EMBL" id="KAF1841079.1"/>
    </source>
</evidence>
<dbReference type="AlphaFoldDB" id="A0A9P4G8T5"/>
<keyword evidence="3" id="KW-1185">Reference proteome</keyword>
<dbReference type="Proteomes" id="UP000800039">
    <property type="component" value="Unassembled WGS sequence"/>
</dbReference>
<sequence length="195" mass="22276">MASNPRRSQPQPKPYMAFHWRMQQPQGVGQIDPTAQTGQQNGHDKPVQKQVPLETQEHVSHELSRDRAENYDALKHLETIIIRQARCCYVPKSTPETPNTLQIVTYLTDVNPDVSSEPKLQIDGADKIVALLIMHTEDDKPWAVMVRSEPRRSLRDAYEELLRVTQRDMRKFYFDVDKSGDQVPDKKSDVTVGGG</sequence>
<organism evidence="2 3">
    <name type="scientific">Cucurbitaria berberidis CBS 394.84</name>
    <dbReference type="NCBI Taxonomy" id="1168544"/>
    <lineage>
        <taxon>Eukaryota</taxon>
        <taxon>Fungi</taxon>
        <taxon>Dikarya</taxon>
        <taxon>Ascomycota</taxon>
        <taxon>Pezizomycotina</taxon>
        <taxon>Dothideomycetes</taxon>
        <taxon>Pleosporomycetidae</taxon>
        <taxon>Pleosporales</taxon>
        <taxon>Pleosporineae</taxon>
        <taxon>Cucurbitariaceae</taxon>
        <taxon>Cucurbitaria</taxon>
    </lineage>
</organism>
<evidence type="ECO:0000256" key="1">
    <source>
        <dbReference type="SAM" id="MobiDB-lite"/>
    </source>
</evidence>
<gene>
    <name evidence="2" type="ORF">K460DRAFT_398942</name>
</gene>
<proteinExistence type="predicted"/>
<feature type="region of interest" description="Disordered" evidence="1">
    <location>
        <begin position="1"/>
        <end position="66"/>
    </location>
</feature>
<dbReference type="GeneID" id="63853467"/>
<accession>A0A9P4G8T5</accession>
<feature type="compositionally biased region" description="Polar residues" evidence="1">
    <location>
        <begin position="1"/>
        <end position="10"/>
    </location>
</feature>